<reference evidence="2 3" key="1">
    <citation type="submission" date="2015-07" db="EMBL/GenBank/DDBJ databases">
        <title>Genome sequence of Levilinea saccharolytica DSM 16555.</title>
        <authorList>
            <person name="Hemp J."/>
            <person name="Ward L.M."/>
            <person name="Pace L.A."/>
            <person name="Fischer W.W."/>
        </authorList>
    </citation>
    <scope>NUCLEOTIDE SEQUENCE [LARGE SCALE GENOMIC DNA]</scope>
    <source>
        <strain evidence="2 3">KIBI-1</strain>
    </source>
</reference>
<dbReference type="PROSITE" id="PS50943">
    <property type="entry name" value="HTH_CROC1"/>
    <property type="match status" value="1"/>
</dbReference>
<dbReference type="SUPFAM" id="SSF47413">
    <property type="entry name" value="lambda repressor-like DNA-binding domains"/>
    <property type="match status" value="1"/>
</dbReference>
<dbReference type="EMBL" id="LGCM01000039">
    <property type="protein sequence ID" value="KPL80637.1"/>
    <property type="molecule type" value="Genomic_DNA"/>
</dbReference>
<dbReference type="Pfam" id="PF01381">
    <property type="entry name" value="HTH_3"/>
    <property type="match status" value="1"/>
</dbReference>
<dbReference type="OrthoDB" id="158733at2"/>
<organism evidence="2 3">
    <name type="scientific">Levilinea saccharolytica</name>
    <dbReference type="NCBI Taxonomy" id="229921"/>
    <lineage>
        <taxon>Bacteria</taxon>
        <taxon>Bacillati</taxon>
        <taxon>Chloroflexota</taxon>
        <taxon>Anaerolineae</taxon>
        <taxon>Anaerolineales</taxon>
        <taxon>Anaerolineaceae</taxon>
        <taxon>Levilinea</taxon>
    </lineage>
</organism>
<evidence type="ECO:0000259" key="1">
    <source>
        <dbReference type="PROSITE" id="PS50943"/>
    </source>
</evidence>
<dbReference type="AlphaFoldDB" id="A0A0P6XVL0"/>
<feature type="domain" description="HTH cro/C1-type" evidence="1">
    <location>
        <begin position="26"/>
        <end position="79"/>
    </location>
</feature>
<name>A0A0P6XVL0_9CHLR</name>
<proteinExistence type="predicted"/>
<dbReference type="CDD" id="cd00093">
    <property type="entry name" value="HTH_XRE"/>
    <property type="match status" value="1"/>
</dbReference>
<dbReference type="InterPro" id="IPR001387">
    <property type="entry name" value="Cro/C1-type_HTH"/>
</dbReference>
<accession>A0A0P6XVL0</accession>
<dbReference type="Proteomes" id="UP000050501">
    <property type="component" value="Unassembled WGS sequence"/>
</dbReference>
<dbReference type="InterPro" id="IPR010982">
    <property type="entry name" value="Lambda_DNA-bd_dom_sf"/>
</dbReference>
<keyword evidence="3" id="KW-1185">Reference proteome</keyword>
<dbReference type="RefSeq" id="WP_062417758.1">
    <property type="nucleotide sequence ID" value="NZ_DF967974.1"/>
</dbReference>
<dbReference type="GO" id="GO:0003677">
    <property type="term" value="F:DNA binding"/>
    <property type="evidence" value="ECO:0007669"/>
    <property type="project" value="InterPro"/>
</dbReference>
<protein>
    <recommendedName>
        <fullName evidence="1">HTH cro/C1-type domain-containing protein</fullName>
    </recommendedName>
</protein>
<sequence length="137" mass="15426">METPFAKAKRSAMKSEFDPKALTTLLMNLLKERNESLREAALKSGLDHQALRRLLAGQRPNIVTCILLADHFGISPNDFLKLAGWPTMKVFDVEISSEENLPAEAIEVARDIAKIKDPMTRKAITEAIRTLLTKYFE</sequence>
<dbReference type="Gene3D" id="1.10.260.40">
    <property type="entry name" value="lambda repressor-like DNA-binding domains"/>
    <property type="match status" value="1"/>
</dbReference>
<evidence type="ECO:0000313" key="3">
    <source>
        <dbReference type="Proteomes" id="UP000050501"/>
    </source>
</evidence>
<dbReference type="SMART" id="SM00530">
    <property type="entry name" value="HTH_XRE"/>
    <property type="match status" value="1"/>
</dbReference>
<comment type="caution">
    <text evidence="2">The sequence shown here is derived from an EMBL/GenBank/DDBJ whole genome shotgun (WGS) entry which is preliminary data.</text>
</comment>
<gene>
    <name evidence="2" type="ORF">ADN01_10855</name>
</gene>
<evidence type="ECO:0000313" key="2">
    <source>
        <dbReference type="EMBL" id="KPL80637.1"/>
    </source>
</evidence>